<feature type="transmembrane region" description="Helical" evidence="1">
    <location>
        <begin position="111"/>
        <end position="129"/>
    </location>
</feature>
<reference evidence="2" key="2">
    <citation type="submission" date="2023-06" db="EMBL/GenBank/DDBJ databases">
        <authorList>
            <consortium name="Lawrence Berkeley National Laboratory"/>
            <person name="Haridas S."/>
            <person name="Hensen N."/>
            <person name="Bonometti L."/>
            <person name="Westerberg I."/>
            <person name="Brannstrom I.O."/>
            <person name="Guillou S."/>
            <person name="Cros-Aarteil S."/>
            <person name="Calhoun S."/>
            <person name="Kuo A."/>
            <person name="Mondo S."/>
            <person name="Pangilinan J."/>
            <person name="Riley R."/>
            <person name="Labutti K."/>
            <person name="Andreopoulos B."/>
            <person name="Lipzen A."/>
            <person name="Chen C."/>
            <person name="Yanf M."/>
            <person name="Daum C."/>
            <person name="Ng V."/>
            <person name="Clum A."/>
            <person name="Steindorff A."/>
            <person name="Ohm R."/>
            <person name="Martin F."/>
            <person name="Silar P."/>
            <person name="Natvig D."/>
            <person name="Lalanne C."/>
            <person name="Gautier V."/>
            <person name="Ament-Velasquez S.L."/>
            <person name="Kruys A."/>
            <person name="Hutchinson M.I."/>
            <person name="Powell A.J."/>
            <person name="Barry K."/>
            <person name="Miller A.N."/>
            <person name="Grigoriev I.V."/>
            <person name="Debuchy R."/>
            <person name="Gladieux P."/>
            <person name="Thoren M.H."/>
            <person name="Johannesson H."/>
        </authorList>
    </citation>
    <scope>NUCLEOTIDE SEQUENCE</scope>
    <source>
        <strain evidence="2">CBS 955.72</strain>
    </source>
</reference>
<organism evidence="2 3">
    <name type="scientific">Lasiosphaeria hispida</name>
    <dbReference type="NCBI Taxonomy" id="260671"/>
    <lineage>
        <taxon>Eukaryota</taxon>
        <taxon>Fungi</taxon>
        <taxon>Dikarya</taxon>
        <taxon>Ascomycota</taxon>
        <taxon>Pezizomycotina</taxon>
        <taxon>Sordariomycetes</taxon>
        <taxon>Sordariomycetidae</taxon>
        <taxon>Sordariales</taxon>
        <taxon>Lasiosphaeriaceae</taxon>
        <taxon>Lasiosphaeria</taxon>
    </lineage>
</organism>
<dbReference type="Proteomes" id="UP001275084">
    <property type="component" value="Unassembled WGS sequence"/>
</dbReference>
<sequence>MTGNITLRYVGPFGFETIFDFLNETLRNTTDAHISPHLQLAEAGYYSLTNEVCYNVTQSRWWTWAFYDDQDIWNRIVVWKIPLITLLFQFARPPLTSSLWTNTNVLVLMRLVGNPIITIASLLATLHACQQRARIVQDHINHALQDAVEAGNPSLARHIRAKSEALWKGFTLISISYEEWNAGGTGLERVLMHSLDQLLRDPNAAVMETFKTAASLLAADRSTFVLPVFVAQGAFLFAIGAAFWRIIGVTPQPHSWTNVEAYSIAMSAPFLYTLPAVFLAAIIGTSQTETSMPTILNNLRGQLIEKDWSRRIPGRPPVPLHPPLISAGQDRKGHVTLEERIAAGGLYAWRPQSHSLRRLDEKTWLHFFLAAIFVVCSVGVGGWIAYRVPPEGFDCRNAAQAALLGNWVLSAGLDFVVVFVREGGGAEGWWYEVTFVKDVVLGLAVVAEILVTQFGIFNRCDCFTLWGQVPLALPQIRQVAEVLMRRIAVEWPMPLAVLHLELFSHGKIVLTLAVLS</sequence>
<feature type="transmembrane region" description="Helical" evidence="1">
    <location>
        <begin position="364"/>
        <end position="386"/>
    </location>
</feature>
<dbReference type="AlphaFoldDB" id="A0AAJ0H5D4"/>
<keyword evidence="1" id="KW-0812">Transmembrane</keyword>
<evidence type="ECO:0000313" key="2">
    <source>
        <dbReference type="EMBL" id="KAK3339926.1"/>
    </source>
</evidence>
<feature type="transmembrane region" description="Helical" evidence="1">
    <location>
        <begin position="224"/>
        <end position="244"/>
    </location>
</feature>
<evidence type="ECO:0000313" key="3">
    <source>
        <dbReference type="Proteomes" id="UP001275084"/>
    </source>
</evidence>
<dbReference type="EMBL" id="JAUIQD010000009">
    <property type="protein sequence ID" value="KAK3339926.1"/>
    <property type="molecule type" value="Genomic_DNA"/>
</dbReference>
<proteinExistence type="predicted"/>
<feature type="transmembrane region" description="Helical" evidence="1">
    <location>
        <begin position="72"/>
        <end position="91"/>
    </location>
</feature>
<name>A0AAJ0H5D4_9PEZI</name>
<comment type="caution">
    <text evidence="2">The sequence shown here is derived from an EMBL/GenBank/DDBJ whole genome shotgun (WGS) entry which is preliminary data.</text>
</comment>
<evidence type="ECO:0000256" key="1">
    <source>
        <dbReference type="SAM" id="Phobius"/>
    </source>
</evidence>
<protein>
    <submittedName>
        <fullName evidence="2">Uncharacterized protein</fullName>
    </submittedName>
</protein>
<accession>A0AAJ0H5D4</accession>
<feature type="transmembrane region" description="Helical" evidence="1">
    <location>
        <begin position="398"/>
        <end position="420"/>
    </location>
</feature>
<keyword evidence="3" id="KW-1185">Reference proteome</keyword>
<keyword evidence="1" id="KW-0472">Membrane</keyword>
<reference evidence="2" key="1">
    <citation type="journal article" date="2023" name="Mol. Phylogenet. Evol.">
        <title>Genome-scale phylogeny and comparative genomics of the fungal order Sordariales.</title>
        <authorList>
            <person name="Hensen N."/>
            <person name="Bonometti L."/>
            <person name="Westerberg I."/>
            <person name="Brannstrom I.O."/>
            <person name="Guillou S."/>
            <person name="Cros-Aarteil S."/>
            <person name="Calhoun S."/>
            <person name="Haridas S."/>
            <person name="Kuo A."/>
            <person name="Mondo S."/>
            <person name="Pangilinan J."/>
            <person name="Riley R."/>
            <person name="LaButti K."/>
            <person name="Andreopoulos B."/>
            <person name="Lipzen A."/>
            <person name="Chen C."/>
            <person name="Yan M."/>
            <person name="Daum C."/>
            <person name="Ng V."/>
            <person name="Clum A."/>
            <person name="Steindorff A."/>
            <person name="Ohm R.A."/>
            <person name="Martin F."/>
            <person name="Silar P."/>
            <person name="Natvig D.O."/>
            <person name="Lalanne C."/>
            <person name="Gautier V."/>
            <person name="Ament-Velasquez S.L."/>
            <person name="Kruys A."/>
            <person name="Hutchinson M.I."/>
            <person name="Powell A.J."/>
            <person name="Barry K."/>
            <person name="Miller A.N."/>
            <person name="Grigoriev I.V."/>
            <person name="Debuchy R."/>
            <person name="Gladieux P."/>
            <person name="Hiltunen Thoren M."/>
            <person name="Johannesson H."/>
        </authorList>
    </citation>
    <scope>NUCLEOTIDE SEQUENCE</scope>
    <source>
        <strain evidence="2">CBS 955.72</strain>
    </source>
</reference>
<feature type="transmembrane region" description="Helical" evidence="1">
    <location>
        <begin position="264"/>
        <end position="283"/>
    </location>
</feature>
<keyword evidence="1" id="KW-1133">Transmembrane helix</keyword>
<gene>
    <name evidence="2" type="ORF">B0T25DRAFT_618629</name>
</gene>